<dbReference type="InterPro" id="IPR011527">
    <property type="entry name" value="ABC1_TM_dom"/>
</dbReference>
<gene>
    <name evidence="10" type="ORF">I8J32_007120</name>
</gene>
<feature type="transmembrane region" description="Helical" evidence="7">
    <location>
        <begin position="166"/>
        <end position="187"/>
    </location>
</feature>
<dbReference type="AlphaFoldDB" id="A0A975ATA3"/>
<evidence type="ECO:0000256" key="3">
    <source>
        <dbReference type="ARBA" id="ARBA00022741"/>
    </source>
</evidence>
<keyword evidence="4" id="KW-0067">ATP-binding</keyword>
<dbReference type="PANTHER" id="PTHR24221:SF654">
    <property type="entry name" value="ATP-BINDING CASSETTE SUB-FAMILY B MEMBER 6"/>
    <property type="match status" value="1"/>
</dbReference>
<proteinExistence type="predicted"/>
<keyword evidence="3" id="KW-0547">Nucleotide-binding</keyword>
<sequence length="582" mass="64686">MNMFAEFSRKAPNRVFLSILLGGVSGVCYSLLIPLILSVLKPGDMRFDEIAQAPTRIASLEVSNAPFAMVFIAVCLFILVSRTLSQVMLTRVAINVASQFRERLYQQIASAPLSALESIGEARLITALTTDVPRIVMGARLLPDILISMVTLVGMLGFLLVLNSDVFWFVLGCIAFGALSYQVPMMIGRRYFIGARRSFDSLQGSIHGLIRGIKELKLNDTKRQAFFDSVLMAHENEVRRQEKTGNTIVRSASNYGDLLSFFVIGSIIFIFVNYRVISNQELVGVVMALLYVTGPVAVILNFIPQLSISRVSMQRVATLFQEIPAEAIAPRQEPAREWDHIRFEAVGYRYDAGGSGFHVGPLDLRFDKGEITFIVGGNGSGKSTLGKLLTLHYRAHGGTVYFGDHAITDESIGTYRQAISAIYSDYHLFDQLLGVADEGLSTMVDHYLRALQLDSKVQFRDGRFSTLALSDGQRRRLALLASMIDDKQLYLFDEWAADQDPTFKAVFYNQILPGLRARGKAVVVITHDDRYFDLADQVIVLGDGLVSRIERPDRVDATIAHGTWMSDPRDADIFDEPVLEAL</sequence>
<dbReference type="SUPFAM" id="SSF90123">
    <property type="entry name" value="ABC transporter transmembrane region"/>
    <property type="match status" value="1"/>
</dbReference>
<dbReference type="Gene3D" id="3.40.50.300">
    <property type="entry name" value="P-loop containing nucleotide triphosphate hydrolases"/>
    <property type="match status" value="1"/>
</dbReference>
<feature type="transmembrane region" description="Helical" evidence="7">
    <location>
        <begin position="282"/>
        <end position="303"/>
    </location>
</feature>
<dbReference type="SUPFAM" id="SSF52540">
    <property type="entry name" value="P-loop containing nucleoside triphosphate hydrolases"/>
    <property type="match status" value="1"/>
</dbReference>
<dbReference type="GO" id="GO:0016887">
    <property type="term" value="F:ATP hydrolysis activity"/>
    <property type="evidence" value="ECO:0007669"/>
    <property type="project" value="InterPro"/>
</dbReference>
<evidence type="ECO:0000313" key="11">
    <source>
        <dbReference type="Proteomes" id="UP000639274"/>
    </source>
</evidence>
<evidence type="ECO:0000259" key="8">
    <source>
        <dbReference type="PROSITE" id="PS50893"/>
    </source>
</evidence>
<dbReference type="GO" id="GO:0034040">
    <property type="term" value="F:ATPase-coupled lipid transmembrane transporter activity"/>
    <property type="evidence" value="ECO:0007669"/>
    <property type="project" value="TreeGrafter"/>
</dbReference>
<feature type="transmembrane region" description="Helical" evidence="7">
    <location>
        <begin position="15"/>
        <end position="37"/>
    </location>
</feature>
<dbReference type="SMART" id="SM00382">
    <property type="entry name" value="AAA"/>
    <property type="match status" value="1"/>
</dbReference>
<evidence type="ECO:0000256" key="4">
    <source>
        <dbReference type="ARBA" id="ARBA00022840"/>
    </source>
</evidence>
<evidence type="ECO:0000259" key="9">
    <source>
        <dbReference type="PROSITE" id="PS50929"/>
    </source>
</evidence>
<protein>
    <submittedName>
        <fullName evidence="10">Cyclic peptide export ABC transporter</fullName>
    </submittedName>
</protein>
<dbReference type="GO" id="GO:1904680">
    <property type="term" value="F:peptide transmembrane transporter activity"/>
    <property type="evidence" value="ECO:0007669"/>
    <property type="project" value="InterPro"/>
</dbReference>
<dbReference type="InterPro" id="IPR027417">
    <property type="entry name" value="P-loop_NTPase"/>
</dbReference>
<evidence type="ECO:0000313" key="10">
    <source>
        <dbReference type="EMBL" id="QSX79612.1"/>
    </source>
</evidence>
<dbReference type="Pfam" id="PF00664">
    <property type="entry name" value="ABC_membrane"/>
    <property type="match status" value="1"/>
</dbReference>
<feature type="transmembrane region" description="Helical" evidence="7">
    <location>
        <begin position="141"/>
        <end position="160"/>
    </location>
</feature>
<keyword evidence="5 7" id="KW-1133">Transmembrane helix</keyword>
<dbReference type="InterPro" id="IPR039421">
    <property type="entry name" value="Type_1_exporter"/>
</dbReference>
<dbReference type="PROSITE" id="PS50893">
    <property type="entry name" value="ABC_TRANSPORTER_2"/>
    <property type="match status" value="1"/>
</dbReference>
<dbReference type="PROSITE" id="PS50929">
    <property type="entry name" value="ABC_TM1F"/>
    <property type="match status" value="1"/>
</dbReference>
<evidence type="ECO:0000256" key="5">
    <source>
        <dbReference type="ARBA" id="ARBA00022989"/>
    </source>
</evidence>
<evidence type="ECO:0000256" key="1">
    <source>
        <dbReference type="ARBA" id="ARBA00004651"/>
    </source>
</evidence>
<evidence type="ECO:0000256" key="7">
    <source>
        <dbReference type="SAM" id="Phobius"/>
    </source>
</evidence>
<feature type="transmembrane region" description="Helical" evidence="7">
    <location>
        <begin position="57"/>
        <end position="80"/>
    </location>
</feature>
<dbReference type="Gene3D" id="1.20.1560.10">
    <property type="entry name" value="ABC transporter type 1, transmembrane domain"/>
    <property type="match status" value="1"/>
</dbReference>
<dbReference type="NCBIfam" id="TIGR01194">
    <property type="entry name" value="cyc_pep_trnsptr"/>
    <property type="match status" value="1"/>
</dbReference>
<feature type="transmembrane region" description="Helical" evidence="7">
    <location>
        <begin position="258"/>
        <end position="276"/>
    </location>
</feature>
<dbReference type="GO" id="GO:0005524">
    <property type="term" value="F:ATP binding"/>
    <property type="evidence" value="ECO:0007669"/>
    <property type="project" value="UniProtKB-KW"/>
</dbReference>
<dbReference type="RefSeq" id="WP_200616271.1">
    <property type="nucleotide sequence ID" value="NZ_CP071518.1"/>
</dbReference>
<evidence type="ECO:0000256" key="2">
    <source>
        <dbReference type="ARBA" id="ARBA00022692"/>
    </source>
</evidence>
<dbReference type="Proteomes" id="UP000639274">
    <property type="component" value="Chromosome"/>
</dbReference>
<dbReference type="InterPro" id="IPR003439">
    <property type="entry name" value="ABC_transporter-like_ATP-bd"/>
</dbReference>
<feature type="domain" description="ABC transporter" evidence="8">
    <location>
        <begin position="341"/>
        <end position="568"/>
    </location>
</feature>
<comment type="subcellular location">
    <subcellularLocation>
        <location evidence="1">Cell membrane</location>
        <topology evidence="1">Multi-pass membrane protein</topology>
    </subcellularLocation>
</comment>
<dbReference type="InterPro" id="IPR036640">
    <property type="entry name" value="ABC1_TM_sf"/>
</dbReference>
<keyword evidence="2 7" id="KW-0812">Transmembrane</keyword>
<dbReference type="EMBL" id="CP071518">
    <property type="protein sequence ID" value="QSX79612.1"/>
    <property type="molecule type" value="Genomic_DNA"/>
</dbReference>
<dbReference type="Pfam" id="PF00005">
    <property type="entry name" value="ABC_tran"/>
    <property type="match status" value="1"/>
</dbReference>
<dbReference type="GO" id="GO:0005886">
    <property type="term" value="C:plasma membrane"/>
    <property type="evidence" value="ECO:0007669"/>
    <property type="project" value="UniProtKB-SubCell"/>
</dbReference>
<dbReference type="KEGG" id="lsf:I8J32_007120"/>
<dbReference type="InterPro" id="IPR003593">
    <property type="entry name" value="AAA+_ATPase"/>
</dbReference>
<organism evidence="10 11">
    <name type="scientific">Agrilutibacter solisilvae</name>
    <dbReference type="NCBI Taxonomy" id="2763317"/>
    <lineage>
        <taxon>Bacteria</taxon>
        <taxon>Pseudomonadati</taxon>
        <taxon>Pseudomonadota</taxon>
        <taxon>Gammaproteobacteria</taxon>
        <taxon>Lysobacterales</taxon>
        <taxon>Lysobacteraceae</taxon>
        <taxon>Agrilutibacter</taxon>
    </lineage>
</organism>
<reference evidence="10 11" key="1">
    <citation type="submission" date="2021-03" db="EMBL/GenBank/DDBJ databases">
        <title>Lysobacter sp. nov. isolated from soil of gangwondo yeongwol, south Korea.</title>
        <authorList>
            <person name="Kim K.R."/>
            <person name="Kim K.H."/>
            <person name="Jeon C.O."/>
        </authorList>
    </citation>
    <scope>NUCLEOTIDE SEQUENCE [LARGE SCALE GENOMIC DNA]</scope>
    <source>
        <strain evidence="10 11">R19</strain>
    </source>
</reference>
<dbReference type="GO" id="GO:0140359">
    <property type="term" value="F:ABC-type transporter activity"/>
    <property type="evidence" value="ECO:0007669"/>
    <property type="project" value="InterPro"/>
</dbReference>
<accession>A0A975ATA3</accession>
<dbReference type="PANTHER" id="PTHR24221">
    <property type="entry name" value="ATP-BINDING CASSETTE SUB-FAMILY B"/>
    <property type="match status" value="1"/>
</dbReference>
<keyword evidence="11" id="KW-1185">Reference proteome</keyword>
<evidence type="ECO:0000256" key="6">
    <source>
        <dbReference type="ARBA" id="ARBA00023136"/>
    </source>
</evidence>
<dbReference type="GO" id="GO:0015833">
    <property type="term" value="P:peptide transport"/>
    <property type="evidence" value="ECO:0007669"/>
    <property type="project" value="InterPro"/>
</dbReference>
<dbReference type="InterPro" id="IPR005898">
    <property type="entry name" value="Cyc_pep_transpt_SyrD/YojI"/>
</dbReference>
<name>A0A975ATA3_9GAMM</name>
<feature type="domain" description="ABC transmembrane type-1" evidence="9">
    <location>
        <begin position="15"/>
        <end position="306"/>
    </location>
</feature>
<keyword evidence="6 7" id="KW-0472">Membrane</keyword>